<dbReference type="SUPFAM" id="SSF51294">
    <property type="entry name" value="Hedgehog/intein (Hint) domain"/>
    <property type="match status" value="1"/>
</dbReference>
<dbReference type="AlphaFoldDB" id="L7U1C0"/>
<dbReference type="Proteomes" id="UP000011131">
    <property type="component" value="Chromosome"/>
</dbReference>
<feature type="signal peptide" evidence="1">
    <location>
        <begin position="1"/>
        <end position="30"/>
    </location>
</feature>
<dbReference type="KEGG" id="msd:MYSTI_00623"/>
<dbReference type="PATRIC" id="fig|1278073.3.peg.649"/>
<keyword evidence="1" id="KW-0732">Signal</keyword>
<organism evidence="2 3">
    <name type="scientific">Myxococcus stipitatus (strain DSM 14675 / JCM 12634 / Mx s8)</name>
    <dbReference type="NCBI Taxonomy" id="1278073"/>
    <lineage>
        <taxon>Bacteria</taxon>
        <taxon>Pseudomonadati</taxon>
        <taxon>Myxococcota</taxon>
        <taxon>Myxococcia</taxon>
        <taxon>Myxococcales</taxon>
        <taxon>Cystobacterineae</taxon>
        <taxon>Myxococcaceae</taxon>
        <taxon>Myxococcus</taxon>
    </lineage>
</organism>
<accession>L7U1C0</accession>
<protein>
    <recommendedName>
        <fullName evidence="4">Hint domain-containing protein</fullName>
    </recommendedName>
</protein>
<evidence type="ECO:0000256" key="1">
    <source>
        <dbReference type="SAM" id="SignalP"/>
    </source>
</evidence>
<reference evidence="2 3" key="1">
    <citation type="journal article" date="2013" name="Genome Announc.">
        <title>Complete genome sequence of Myxococcus stipitatus strain DSM 14675, a fruiting myxobacterium.</title>
        <authorList>
            <person name="Huntley S."/>
            <person name="Kneip S."/>
            <person name="Treuner-Lange A."/>
            <person name="Sogaard-Andersen L."/>
        </authorList>
    </citation>
    <scope>NUCLEOTIDE SEQUENCE [LARGE SCALE GENOMIC DNA]</scope>
    <source>
        <strain evidence="3">DSM 14675 / JCM 12634 / Mx s8</strain>
    </source>
</reference>
<gene>
    <name evidence="2" type="ordered locus">MYSTI_00623</name>
</gene>
<dbReference type="InterPro" id="IPR006141">
    <property type="entry name" value="Intein_N"/>
</dbReference>
<dbReference type="GO" id="GO:0016539">
    <property type="term" value="P:intein-mediated protein splicing"/>
    <property type="evidence" value="ECO:0007669"/>
    <property type="project" value="InterPro"/>
</dbReference>
<evidence type="ECO:0000313" key="2">
    <source>
        <dbReference type="EMBL" id="AGC41973.1"/>
    </source>
</evidence>
<evidence type="ECO:0008006" key="4">
    <source>
        <dbReference type="Google" id="ProtNLM"/>
    </source>
</evidence>
<dbReference type="InterPro" id="IPR036844">
    <property type="entry name" value="Hint_dom_sf"/>
</dbReference>
<dbReference type="RefSeq" id="WP_015346236.1">
    <property type="nucleotide sequence ID" value="NC_020126.1"/>
</dbReference>
<evidence type="ECO:0000313" key="3">
    <source>
        <dbReference type="Proteomes" id="UP000011131"/>
    </source>
</evidence>
<dbReference type="HOGENOM" id="CLU_486459_0_0_7"/>
<sequence length="622" mass="67416">MSAFWKQKARLLPLAGVVLLSAGWSNTLNAPAEDRPRAQRLVERFDKETEGNDALHINLNLADDGDYQFLVGRLTSAGKDEKNAPELFNRLGFMRERALTRAAPSATPADEPAWCNHFLKYKNPPLPSNGYTTYFPVVEVACKDGADYVYADLFNYDEDENGANSVLVSSNSGEEYGDGRAFDDVEAVATIATGKGRVLRMESLVMALGPNLDQTTYVLVRSAVINSPPTMTFSHPRKILATPTHAEIYACQLRGGTDCDYSVAGYRNGVLSPFVSPATSTGVAASYANQPGTLNPADYWTFGVPYNYENLYVPVRGVLSAGAVNNFQCIVSKIEKARIQMILSDTGRTCLNNAEFIPSIPVGANTSNLNVLTSMSRLFNTPGPGQSPNSCAASTVVNEMTRFMVTIMGKIRCNTPTSPEKPFVVMYPTGASGLTSNIFFHNSCMAAGTRVTLADGKVVPVEQVKLGDKVRANDKGALLSVMDIAQGNEVKPLLRLRDNQGHDATLTEMHPVVMATGEVVTAKSLKVKDQVRTDKGVSTLTSISPVSSENARVYNLRLGTDQELLAVSKNGRTLFAGGFLVGDLSMQDALTRPAREQVSVTETLPKAWHQDFLNSMKPAVQR</sequence>
<feature type="chain" id="PRO_5003983350" description="Hint domain-containing protein" evidence="1">
    <location>
        <begin position="31"/>
        <end position="622"/>
    </location>
</feature>
<proteinExistence type="predicted"/>
<dbReference type="eggNOG" id="COG1372">
    <property type="taxonomic scope" value="Bacteria"/>
</dbReference>
<name>L7U1C0_MYXSD</name>
<keyword evidence="3" id="KW-1185">Reference proteome</keyword>
<dbReference type="PROSITE" id="PS50817">
    <property type="entry name" value="INTEIN_N_TER"/>
    <property type="match status" value="1"/>
</dbReference>
<dbReference type="EMBL" id="CP004025">
    <property type="protein sequence ID" value="AGC41973.1"/>
    <property type="molecule type" value="Genomic_DNA"/>
</dbReference>
<dbReference type="CDD" id="cd00081">
    <property type="entry name" value="Hint"/>
    <property type="match status" value="1"/>
</dbReference>
<dbReference type="STRING" id="1278073.MYSTI_00623"/>
<dbReference type="Gene3D" id="2.170.16.10">
    <property type="entry name" value="Hedgehog/Intein (Hint) domain"/>
    <property type="match status" value="1"/>
</dbReference>